<protein>
    <recommendedName>
        <fullName evidence="1">DUF6966 domain-containing protein</fullName>
    </recommendedName>
</protein>
<keyword evidence="3" id="KW-1185">Reference proteome</keyword>
<feature type="domain" description="DUF6966" evidence="1">
    <location>
        <begin position="21"/>
        <end position="72"/>
    </location>
</feature>
<reference evidence="2 3" key="1">
    <citation type="submission" date="2019-06" db="EMBL/GenBank/DDBJ databases">
        <title>Complete genome of Dickeya zeae PL65.</title>
        <authorList>
            <person name="Boluk G."/>
            <person name="Arif M."/>
        </authorList>
    </citation>
    <scope>NUCLEOTIDE SEQUENCE [LARGE SCALE GENOMIC DNA]</scope>
    <source>
        <strain evidence="2 3">PL65</strain>
    </source>
</reference>
<accession>A0ABX8VTR3</accession>
<dbReference type="RefSeq" id="WP_220177851.1">
    <property type="nucleotide sequence ID" value="NZ_CP040817.1"/>
</dbReference>
<dbReference type="Proteomes" id="UP000824976">
    <property type="component" value="Chromosome"/>
</dbReference>
<dbReference type="EMBL" id="CP040817">
    <property type="protein sequence ID" value="QYM91152.1"/>
    <property type="molecule type" value="Genomic_DNA"/>
</dbReference>
<evidence type="ECO:0000259" key="1">
    <source>
        <dbReference type="Pfam" id="PF22294"/>
    </source>
</evidence>
<sequence length="109" mass="12398">MHPDIEALSRDLQVFIDFLLSVGEKHWAHWFEKNAELIRGSDFRGIEGIFSSFGGMGSINDLVIHPINGHTITEEQIQTANITLRSLLQVVAAKTQRLYVEEIDAHRRT</sequence>
<dbReference type="Pfam" id="PF22294">
    <property type="entry name" value="DUF6966"/>
    <property type="match status" value="1"/>
</dbReference>
<proteinExistence type="predicted"/>
<name>A0ABX8VTR3_9GAMM</name>
<dbReference type="InterPro" id="IPR054239">
    <property type="entry name" value="DUF6966"/>
</dbReference>
<gene>
    <name evidence="2" type="ORF">FGI21_04305</name>
</gene>
<evidence type="ECO:0000313" key="3">
    <source>
        <dbReference type="Proteomes" id="UP000824976"/>
    </source>
</evidence>
<organism evidence="2 3">
    <name type="scientific">Dickeya zeae</name>
    <dbReference type="NCBI Taxonomy" id="204042"/>
    <lineage>
        <taxon>Bacteria</taxon>
        <taxon>Pseudomonadati</taxon>
        <taxon>Pseudomonadota</taxon>
        <taxon>Gammaproteobacteria</taxon>
        <taxon>Enterobacterales</taxon>
        <taxon>Pectobacteriaceae</taxon>
        <taxon>Dickeya</taxon>
    </lineage>
</organism>
<evidence type="ECO:0000313" key="2">
    <source>
        <dbReference type="EMBL" id="QYM91152.1"/>
    </source>
</evidence>